<evidence type="ECO:0000256" key="1">
    <source>
        <dbReference type="SAM" id="MobiDB-lite"/>
    </source>
</evidence>
<dbReference type="AlphaFoldDB" id="A0A7S3P525"/>
<feature type="compositionally biased region" description="Basic and acidic residues" evidence="1">
    <location>
        <begin position="209"/>
        <end position="220"/>
    </location>
</feature>
<feature type="compositionally biased region" description="Polar residues" evidence="1">
    <location>
        <begin position="148"/>
        <end position="177"/>
    </location>
</feature>
<proteinExistence type="predicted"/>
<evidence type="ECO:0008006" key="3">
    <source>
        <dbReference type="Google" id="ProtNLM"/>
    </source>
</evidence>
<dbReference type="EMBL" id="HBIM01013334">
    <property type="protein sequence ID" value="CAE0413553.1"/>
    <property type="molecule type" value="Transcribed_RNA"/>
</dbReference>
<feature type="compositionally biased region" description="Acidic residues" evidence="1">
    <location>
        <begin position="191"/>
        <end position="203"/>
    </location>
</feature>
<name>A0A7S3P525_9STRA</name>
<organism evidence="2">
    <name type="scientific">Amphora coffeiformis</name>
    <dbReference type="NCBI Taxonomy" id="265554"/>
    <lineage>
        <taxon>Eukaryota</taxon>
        <taxon>Sar</taxon>
        <taxon>Stramenopiles</taxon>
        <taxon>Ochrophyta</taxon>
        <taxon>Bacillariophyta</taxon>
        <taxon>Bacillariophyceae</taxon>
        <taxon>Bacillariophycidae</taxon>
        <taxon>Thalassiophysales</taxon>
        <taxon>Catenulaceae</taxon>
        <taxon>Amphora</taxon>
    </lineage>
</organism>
<sequence length="400" mass="45886">MDFLNVEDAKDALERIQTKIDWKPLCKRCQRRLGWSTEYSRHILQQYQRYLALKVATEDWEATILFDAMWHEHILDTKRYAQDCDMIMKDRFFHHDADGDVDVAARQERVRMTHFVHYSLFYEEYPLSAVTRDLWEDFGNTESEKHTNTGAPTVSNDDNNDRILSSPTSTMTELTTVSPEPSSSSESAEPSGDEDNSLSEDEQGGSSKEGCESVEGSREGPEDDEQHQIESSLPVNNLVDSIKPNAITISVNDRTGAQTFYRLKRTTRMKNVFKNYARLKGANLNRLMFSINNRAIAANDTPEMLQLVEGVTIDCDGVPVTPPRLILRVREPSGLETHFQIKSTTRMRRIFAVMAQRMGVPAWRLTFFYRRIRIGQTDTAESLQMSDQDYIDCRLDLLGC</sequence>
<feature type="region of interest" description="Disordered" evidence="1">
    <location>
        <begin position="141"/>
        <end position="237"/>
    </location>
</feature>
<gene>
    <name evidence="2" type="ORF">ACOF00016_LOCUS10808</name>
</gene>
<reference evidence="2" key="1">
    <citation type="submission" date="2021-01" db="EMBL/GenBank/DDBJ databases">
        <authorList>
            <person name="Corre E."/>
            <person name="Pelletier E."/>
            <person name="Niang G."/>
            <person name="Scheremetjew M."/>
            <person name="Finn R."/>
            <person name="Kale V."/>
            <person name="Holt S."/>
            <person name="Cochrane G."/>
            <person name="Meng A."/>
            <person name="Brown T."/>
            <person name="Cohen L."/>
        </authorList>
    </citation>
    <scope>NUCLEOTIDE SEQUENCE</scope>
    <source>
        <strain evidence="2">CCMP127</strain>
    </source>
</reference>
<dbReference type="CDD" id="cd01763">
    <property type="entry name" value="Ubl_SUMO_like"/>
    <property type="match status" value="1"/>
</dbReference>
<accession>A0A7S3P525</accession>
<evidence type="ECO:0000313" key="2">
    <source>
        <dbReference type="EMBL" id="CAE0413553.1"/>
    </source>
</evidence>
<dbReference type="SUPFAM" id="SSF54236">
    <property type="entry name" value="Ubiquitin-like"/>
    <property type="match status" value="2"/>
</dbReference>
<dbReference type="PANTHER" id="PTHR10562">
    <property type="entry name" value="SMALL UBIQUITIN-RELATED MODIFIER"/>
    <property type="match status" value="1"/>
</dbReference>
<dbReference type="InterPro" id="IPR029071">
    <property type="entry name" value="Ubiquitin-like_domsf"/>
</dbReference>
<dbReference type="Gene3D" id="3.10.20.90">
    <property type="entry name" value="Phosphatidylinositol 3-kinase Catalytic Subunit, Chain A, domain 1"/>
    <property type="match status" value="2"/>
</dbReference>
<protein>
    <recommendedName>
        <fullName evidence="3">Ubiquitin-like domain-containing protein</fullName>
    </recommendedName>
</protein>
<feature type="compositionally biased region" description="Low complexity" evidence="1">
    <location>
        <begin position="178"/>
        <end position="190"/>
    </location>
</feature>